<evidence type="ECO:0000313" key="7">
    <source>
        <dbReference type="EMBL" id="ALO16898.1"/>
    </source>
</evidence>
<feature type="transmembrane region" description="Helical" evidence="6">
    <location>
        <begin position="434"/>
        <end position="453"/>
    </location>
</feature>
<evidence type="ECO:0000256" key="6">
    <source>
        <dbReference type="SAM" id="Phobius"/>
    </source>
</evidence>
<dbReference type="Proteomes" id="UP000064893">
    <property type="component" value="Chromosome"/>
</dbReference>
<name>A0A0S2I3T5_9BACT</name>
<sequence>MKKLNLFILKSFIGPFIATFFVAIFVLLMQFLWRYVDDLVGKGLGFDIIAQMLGLASATMVPTALPLAILLSSLMTFGNLAEHNELVAMKAAGISLFRIMQPLMWFAVATMIGAFLFSNYVLPVANLKGRTLIYDIKKQPAEVMIPEGTFYNGIEGRSIRVGKKDDDSDMMYNILIYDHTEKRGNNFVTHADSGTLVFTENRDYLILTLFNGTSYDEKKPQRGRKAHAYPMERVIFEKEQLLFDLTNLDMERTDENLFKNNYQMLSVDQLTYTIDSLDDETVERRDKYTDNLIKRNYFKRLNKNQDSLFLQDFANVESYPFDTLYQKFNSRLKGIIVSSALSYARSAQTQIHSARNTMRNKKTWLNKHKIAWHKKFTYSFACLLLFFVGAPLGAIIRKGGMGLPTVISIVLFLMYYIISITGEKYGKEGAADPTLGMWVATIVFIPLGVYLTIQASKDRVVFNIDKYIVAIQNAINRFMAFRRYRKMKRS</sequence>
<keyword evidence="2" id="KW-1003">Cell membrane</keyword>
<dbReference type="AlphaFoldDB" id="A0A0S2I3T5"/>
<dbReference type="Pfam" id="PF03739">
    <property type="entry name" value="LptF_LptG"/>
    <property type="match status" value="1"/>
</dbReference>
<dbReference type="KEGG" id="blq:L21SP5_03285"/>
<reference evidence="7 8" key="1">
    <citation type="submission" date="2015-11" db="EMBL/GenBank/DDBJ databases">
        <title>Description and complete genome sequence of a novel strain predominating in hypersaline microbial mats and representing a new family of the Bacteriodetes phylum.</title>
        <authorList>
            <person name="Spring S."/>
            <person name="Bunk B."/>
            <person name="Sproer C."/>
            <person name="Klenk H.-P."/>
        </authorList>
    </citation>
    <scope>NUCLEOTIDE SEQUENCE [LARGE SCALE GENOMIC DNA]</scope>
    <source>
        <strain evidence="7 8">L21-Spi-D4</strain>
    </source>
</reference>
<comment type="subcellular location">
    <subcellularLocation>
        <location evidence="1">Cell membrane</location>
        <topology evidence="1">Multi-pass membrane protein</topology>
    </subcellularLocation>
</comment>
<feature type="transmembrane region" description="Helical" evidence="6">
    <location>
        <begin position="102"/>
        <end position="122"/>
    </location>
</feature>
<evidence type="ECO:0000256" key="1">
    <source>
        <dbReference type="ARBA" id="ARBA00004651"/>
    </source>
</evidence>
<feature type="transmembrane region" description="Helical" evidence="6">
    <location>
        <begin position="53"/>
        <end position="81"/>
    </location>
</feature>
<keyword evidence="4 6" id="KW-1133">Transmembrane helix</keyword>
<dbReference type="PANTHER" id="PTHR33529">
    <property type="entry name" value="SLR0882 PROTEIN-RELATED"/>
    <property type="match status" value="1"/>
</dbReference>
<protein>
    <submittedName>
        <fullName evidence="7">Lipopolysaccharide ABC transporter permease LptF</fullName>
    </submittedName>
</protein>
<gene>
    <name evidence="7" type="ORF">L21SP5_03285</name>
</gene>
<keyword evidence="5 6" id="KW-0472">Membrane</keyword>
<dbReference type="GO" id="GO:0043190">
    <property type="term" value="C:ATP-binding cassette (ABC) transporter complex"/>
    <property type="evidence" value="ECO:0007669"/>
    <property type="project" value="TreeGrafter"/>
</dbReference>
<feature type="transmembrane region" description="Helical" evidence="6">
    <location>
        <begin position="12"/>
        <end position="33"/>
    </location>
</feature>
<evidence type="ECO:0000256" key="2">
    <source>
        <dbReference type="ARBA" id="ARBA00022475"/>
    </source>
</evidence>
<proteinExistence type="predicted"/>
<accession>A0A0S2I3T5</accession>
<dbReference type="PANTHER" id="PTHR33529:SF6">
    <property type="entry name" value="YJGP_YJGQ FAMILY PERMEASE"/>
    <property type="match status" value="1"/>
</dbReference>
<dbReference type="STRING" id="1307839.L21SP5_03285"/>
<keyword evidence="3 6" id="KW-0812">Transmembrane</keyword>
<dbReference type="EMBL" id="CP013118">
    <property type="protein sequence ID" value="ALO16898.1"/>
    <property type="molecule type" value="Genomic_DNA"/>
</dbReference>
<dbReference type="GO" id="GO:0015920">
    <property type="term" value="P:lipopolysaccharide transport"/>
    <property type="evidence" value="ECO:0007669"/>
    <property type="project" value="TreeGrafter"/>
</dbReference>
<dbReference type="OrthoDB" id="1096108at2"/>
<evidence type="ECO:0000256" key="3">
    <source>
        <dbReference type="ARBA" id="ARBA00022692"/>
    </source>
</evidence>
<evidence type="ECO:0000313" key="8">
    <source>
        <dbReference type="Proteomes" id="UP000064893"/>
    </source>
</evidence>
<dbReference type="PATRIC" id="fig|1307839.3.peg.3452"/>
<dbReference type="InterPro" id="IPR005495">
    <property type="entry name" value="LptG/LptF_permease"/>
</dbReference>
<evidence type="ECO:0000256" key="4">
    <source>
        <dbReference type="ARBA" id="ARBA00022989"/>
    </source>
</evidence>
<dbReference type="RefSeq" id="WP_057954241.1">
    <property type="nucleotide sequence ID" value="NZ_CP013118.1"/>
</dbReference>
<keyword evidence="8" id="KW-1185">Reference proteome</keyword>
<evidence type="ECO:0000256" key="5">
    <source>
        <dbReference type="ARBA" id="ARBA00023136"/>
    </source>
</evidence>
<feature type="transmembrane region" description="Helical" evidence="6">
    <location>
        <begin position="376"/>
        <end position="396"/>
    </location>
</feature>
<organism evidence="7 8">
    <name type="scientific">Salinivirga cyanobacteriivorans</name>
    <dbReference type="NCBI Taxonomy" id="1307839"/>
    <lineage>
        <taxon>Bacteria</taxon>
        <taxon>Pseudomonadati</taxon>
        <taxon>Bacteroidota</taxon>
        <taxon>Bacteroidia</taxon>
        <taxon>Bacteroidales</taxon>
        <taxon>Salinivirgaceae</taxon>
        <taxon>Salinivirga</taxon>
    </lineage>
</organism>
<feature type="transmembrane region" description="Helical" evidence="6">
    <location>
        <begin position="403"/>
        <end position="422"/>
    </location>
</feature>